<proteinExistence type="predicted"/>
<dbReference type="Proteomes" id="UP000278288">
    <property type="component" value="Chromosome"/>
</dbReference>
<dbReference type="RefSeq" id="WP_123857632.1">
    <property type="nucleotide sequence ID" value="NZ_CP033923.1"/>
</dbReference>
<keyword evidence="2" id="KW-1185">Reference proteome</keyword>
<evidence type="ECO:0000313" key="1">
    <source>
        <dbReference type="EMBL" id="AZA90927.1"/>
    </source>
</evidence>
<dbReference type="EMBL" id="CP033923">
    <property type="protein sequence ID" value="AZA90927.1"/>
    <property type="molecule type" value="Genomic_DNA"/>
</dbReference>
<accession>A0AAD0YLC3</accession>
<name>A0AAD0YLC3_CHRNA</name>
<sequence length="147" mass="16669">MAKRVNNEPMRAYAEKLFVEEGMTAKAIAAATDVTEQTIGRWRKGIQGDISWDEKRQRHLSAPNNIKNVLMTELSDLAEGKESRIDVKAISAVTKAIELLSDKVSAQIVMAVFKEFDSWMAIQDPEAAISFLEWHKIFLLYKAQQEQ</sequence>
<dbReference type="AlphaFoldDB" id="A0AAD0YLC3"/>
<dbReference type="KEGG" id="cnk:EG343_09910"/>
<organism evidence="1 2">
    <name type="scientific">Chryseobacterium nakagawai</name>
    <dbReference type="NCBI Taxonomy" id="1241982"/>
    <lineage>
        <taxon>Bacteria</taxon>
        <taxon>Pseudomonadati</taxon>
        <taxon>Bacteroidota</taxon>
        <taxon>Flavobacteriia</taxon>
        <taxon>Flavobacteriales</taxon>
        <taxon>Weeksellaceae</taxon>
        <taxon>Chryseobacterium group</taxon>
        <taxon>Chryseobacterium</taxon>
    </lineage>
</organism>
<protein>
    <submittedName>
        <fullName evidence="1">Helix-turn-helix domain-containing protein</fullName>
    </submittedName>
</protein>
<evidence type="ECO:0000313" key="2">
    <source>
        <dbReference type="Proteomes" id="UP000278288"/>
    </source>
</evidence>
<reference evidence="1 2" key="1">
    <citation type="submission" date="2018-11" db="EMBL/GenBank/DDBJ databases">
        <title>Proposal to divide the Flavobacteriaceae and reorganize its genera based on Amino Acid Identity values calculated from whole genome sequences.</title>
        <authorList>
            <person name="Nicholson A.C."/>
            <person name="Gulvik C.A."/>
            <person name="Whitney A.M."/>
            <person name="Humrighouse B.W."/>
            <person name="Bell M."/>
            <person name="Holmes B."/>
            <person name="Steigerwalt A.G."/>
            <person name="Villarma A."/>
            <person name="Sheth M."/>
            <person name="Batra D."/>
            <person name="Pryor J."/>
            <person name="Bernardet J.-F."/>
            <person name="Hugo C."/>
            <person name="Kampfer P."/>
            <person name="Newman J."/>
            <person name="McQuiston J.R."/>
        </authorList>
    </citation>
    <scope>NUCLEOTIDE SEQUENCE [LARGE SCALE GENOMIC DNA]</scope>
    <source>
        <strain evidence="1 2">G0041</strain>
    </source>
</reference>
<gene>
    <name evidence="1" type="ORF">EG343_09910</name>
</gene>